<keyword evidence="2" id="KW-1185">Reference proteome</keyword>
<evidence type="ECO:0000313" key="2">
    <source>
        <dbReference type="Proteomes" id="UP000825051"/>
    </source>
</evidence>
<reference evidence="1" key="1">
    <citation type="submission" date="2021-08" db="EMBL/GenBank/DDBJ databases">
        <title>Genome of a novel bacterium of the phylum Verrucomicrobia, Oleiharenicola sp. KSB-15.</title>
        <authorList>
            <person name="Chung J.-H."/>
            <person name="Ahn J.-H."/>
            <person name="Yoon Y."/>
            <person name="Kim D.-Y."/>
            <person name="An S.-H."/>
            <person name="Park I."/>
            <person name="Yeon J."/>
        </authorList>
    </citation>
    <scope>NUCLEOTIDE SEQUENCE</scope>
    <source>
        <strain evidence="1">KSB-15</strain>
    </source>
</reference>
<dbReference type="EMBL" id="CP080507">
    <property type="protein sequence ID" value="QYM79304.1"/>
    <property type="molecule type" value="Genomic_DNA"/>
</dbReference>
<sequence>MKNPAFLLACLALAVAGCSTIDSRIKEHASTFDSLSDTDKQIIRYGFIQVGFTHDMVYMALDKPEKIIPGPGPNQETWVYENFYAKDGSNASIPVRAQAVGSSRASAMKGAQGGRGTQYETVYDPSLEDVKDQAKTKVHVIFSGNRVVDIQVVRRA</sequence>
<name>A0A8F9TU43_9BACT</name>
<dbReference type="PROSITE" id="PS51257">
    <property type="entry name" value="PROKAR_LIPOPROTEIN"/>
    <property type="match status" value="1"/>
</dbReference>
<proteinExistence type="predicted"/>
<organism evidence="1 2">
    <name type="scientific">Horticoccus luteus</name>
    <dbReference type="NCBI Taxonomy" id="2862869"/>
    <lineage>
        <taxon>Bacteria</taxon>
        <taxon>Pseudomonadati</taxon>
        <taxon>Verrucomicrobiota</taxon>
        <taxon>Opitutia</taxon>
        <taxon>Opitutales</taxon>
        <taxon>Opitutaceae</taxon>
        <taxon>Horticoccus</taxon>
    </lineage>
</organism>
<dbReference type="AlphaFoldDB" id="A0A8F9TU43"/>
<dbReference type="KEGG" id="ole:K0B96_01410"/>
<gene>
    <name evidence="1" type="ORF">K0B96_01410</name>
</gene>
<accession>A0A8F9TU43</accession>
<protein>
    <submittedName>
        <fullName evidence="1">Uncharacterized protein</fullName>
    </submittedName>
</protein>
<evidence type="ECO:0000313" key="1">
    <source>
        <dbReference type="EMBL" id="QYM79304.1"/>
    </source>
</evidence>
<dbReference type="RefSeq" id="WP_220162987.1">
    <property type="nucleotide sequence ID" value="NZ_CP080507.1"/>
</dbReference>
<dbReference type="Proteomes" id="UP000825051">
    <property type="component" value="Chromosome"/>
</dbReference>